<reference evidence="3 4" key="1">
    <citation type="submission" date="2017-08" db="EMBL/GenBank/DDBJ databases">
        <title>Infants hospitalized years apart are colonized by the same room-sourced microbial strains.</title>
        <authorList>
            <person name="Brooks B."/>
            <person name="Olm M.R."/>
            <person name="Firek B.A."/>
            <person name="Baker R."/>
            <person name="Thomas B.C."/>
            <person name="Morowitz M.J."/>
            <person name="Banfield J.F."/>
        </authorList>
    </citation>
    <scope>NUCLEOTIDE SEQUENCE [LARGE SCALE GENOMIC DNA]</scope>
    <source>
        <strain evidence="3">S2_005_003_R2_41</strain>
    </source>
</reference>
<evidence type="ECO:0000256" key="1">
    <source>
        <dbReference type="SAM" id="Phobius"/>
    </source>
</evidence>
<gene>
    <name evidence="3" type="ORF">DI563_19720</name>
</gene>
<evidence type="ECO:0000259" key="2">
    <source>
        <dbReference type="PROSITE" id="PS50887"/>
    </source>
</evidence>
<proteinExistence type="predicted"/>
<sequence>MTTLPSSRRALATLYGVAVLFLLMVVLAAGALSAEMRHRALDNAGGQVTRHVAAVQAALDRSLRRADSLVADMAARADGARLPQSAGPADHDTAGALLRHQVGQDPMVRQLAYVDEDLRIVASSNQRARGQRIDLPADLAHRLRPQPDATLVGNAPSDRRDGPSAGIHLVRRVVLADGRELLAAAEIPLAALTKLLEESADPPGLEVTLETADGTLLAGVPERDGRTSRPASVPTERINADGAPHLAPSRLGGHAAVVAARPAFQRQLLVTASLPQAEALAGWGRDRLAVAAGAAGFLAMILAAAAFSHVQLRRQRRDRQIILQSKLNLDQALESMVDGLVLLDSRDRVLAWNRRFVELFPWAEPAIAPHMPFRHLIEMTLDHLRGHGLDISQNAWLAGDLRRTRSVQDEQELALPGGRSILAVKSPMPDGGIVCVFRDTTERRQHIADVVKGKAQLQATLDALPDQLLEVGLDGRCFDFHCPRGVTSGLLVDQPVGLTLAEVLPPDGNTEVMAALREAYVAGRCTGRQFERRASQGTSWFEASVSRKPVGEGADARFIVILRNITETKTATQEIEHLAFYDTLTGLPNRRLLLHRLQGCVDNNARHNRQGALLFLDIDDFKRLNDAHGQAVGDDMLRQVAARLQGVL</sequence>
<dbReference type="Pfam" id="PF00990">
    <property type="entry name" value="GGDEF"/>
    <property type="match status" value="1"/>
</dbReference>
<keyword evidence="1" id="KW-0812">Transmembrane</keyword>
<dbReference type="PANTHER" id="PTHR44757">
    <property type="entry name" value="DIGUANYLATE CYCLASE DGCP"/>
    <property type="match status" value="1"/>
</dbReference>
<dbReference type="AlphaFoldDB" id="A0A2W5PUI5"/>
<comment type="caution">
    <text evidence="3">The sequence shown here is derived from an EMBL/GenBank/DDBJ whole genome shotgun (WGS) entry which is preliminary data.</text>
</comment>
<dbReference type="PROSITE" id="PS50887">
    <property type="entry name" value="GGDEF"/>
    <property type="match status" value="1"/>
</dbReference>
<dbReference type="Pfam" id="PF12860">
    <property type="entry name" value="PAS_7"/>
    <property type="match status" value="1"/>
</dbReference>
<dbReference type="EMBL" id="QFPP01000301">
    <property type="protein sequence ID" value="PZQ69212.1"/>
    <property type="molecule type" value="Genomic_DNA"/>
</dbReference>
<dbReference type="PANTHER" id="PTHR44757:SF2">
    <property type="entry name" value="BIOFILM ARCHITECTURE MAINTENANCE PROTEIN MBAA"/>
    <property type="match status" value="1"/>
</dbReference>
<feature type="non-terminal residue" evidence="3">
    <location>
        <position position="648"/>
    </location>
</feature>
<dbReference type="InterPro" id="IPR043128">
    <property type="entry name" value="Rev_trsase/Diguanyl_cyclase"/>
</dbReference>
<accession>A0A2W5PUI5</accession>
<dbReference type="CDD" id="cd01949">
    <property type="entry name" value="GGDEF"/>
    <property type="match status" value="1"/>
</dbReference>
<feature type="domain" description="GGDEF" evidence="2">
    <location>
        <begin position="609"/>
        <end position="648"/>
    </location>
</feature>
<protein>
    <submittedName>
        <fullName evidence="3">Bifunctional diguanylate cyclase/phosphodiesterase</fullName>
    </submittedName>
</protein>
<evidence type="ECO:0000313" key="3">
    <source>
        <dbReference type="EMBL" id="PZQ69212.1"/>
    </source>
</evidence>
<dbReference type="InterPro" id="IPR000160">
    <property type="entry name" value="GGDEF_dom"/>
</dbReference>
<dbReference type="Gene3D" id="3.30.450.20">
    <property type="entry name" value="PAS domain"/>
    <property type="match status" value="3"/>
</dbReference>
<dbReference type="InterPro" id="IPR035965">
    <property type="entry name" value="PAS-like_dom_sf"/>
</dbReference>
<keyword evidence="1" id="KW-1133">Transmembrane helix</keyword>
<dbReference type="CDD" id="cd18773">
    <property type="entry name" value="PDC1_HK_sensor"/>
    <property type="match status" value="1"/>
</dbReference>
<dbReference type="NCBIfam" id="TIGR00254">
    <property type="entry name" value="GGDEF"/>
    <property type="match status" value="1"/>
</dbReference>
<evidence type="ECO:0000313" key="4">
    <source>
        <dbReference type="Proteomes" id="UP000249135"/>
    </source>
</evidence>
<dbReference type="SUPFAM" id="SSF55073">
    <property type="entry name" value="Nucleotide cyclase"/>
    <property type="match status" value="1"/>
</dbReference>
<name>A0A2W5PUI5_VARPD</name>
<dbReference type="InterPro" id="IPR029787">
    <property type="entry name" value="Nucleotide_cyclase"/>
</dbReference>
<keyword evidence="1" id="KW-0472">Membrane</keyword>
<feature type="transmembrane region" description="Helical" evidence="1">
    <location>
        <begin position="288"/>
        <end position="310"/>
    </location>
</feature>
<dbReference type="Proteomes" id="UP000249135">
    <property type="component" value="Unassembled WGS sequence"/>
</dbReference>
<organism evidence="3 4">
    <name type="scientific">Variovorax paradoxus</name>
    <dbReference type="NCBI Taxonomy" id="34073"/>
    <lineage>
        <taxon>Bacteria</taxon>
        <taxon>Pseudomonadati</taxon>
        <taxon>Pseudomonadota</taxon>
        <taxon>Betaproteobacteria</taxon>
        <taxon>Burkholderiales</taxon>
        <taxon>Comamonadaceae</taxon>
        <taxon>Variovorax</taxon>
    </lineage>
</organism>
<dbReference type="Gene3D" id="3.30.70.270">
    <property type="match status" value="1"/>
</dbReference>
<dbReference type="SUPFAM" id="SSF55785">
    <property type="entry name" value="PYP-like sensor domain (PAS domain)"/>
    <property type="match status" value="2"/>
</dbReference>
<dbReference type="InterPro" id="IPR052155">
    <property type="entry name" value="Biofilm_reg_signaling"/>
</dbReference>